<dbReference type="Proteomes" id="UP000886998">
    <property type="component" value="Unassembled WGS sequence"/>
</dbReference>
<protein>
    <submittedName>
        <fullName evidence="2">Uncharacterized protein</fullName>
    </submittedName>
</protein>
<comment type="caution">
    <text evidence="2">The sequence shown here is derived from an EMBL/GenBank/DDBJ whole genome shotgun (WGS) entry which is preliminary data.</text>
</comment>
<evidence type="ECO:0000256" key="1">
    <source>
        <dbReference type="SAM" id="MobiDB-lite"/>
    </source>
</evidence>
<proteinExistence type="predicted"/>
<evidence type="ECO:0000313" key="2">
    <source>
        <dbReference type="EMBL" id="GFY41266.1"/>
    </source>
</evidence>
<accession>A0A8X7BQS2</accession>
<feature type="region of interest" description="Disordered" evidence="1">
    <location>
        <begin position="1"/>
        <end position="30"/>
    </location>
</feature>
<sequence>MFGPLSCFPDNSSETDIESSIGEDTHNKPAKMSEKKIRFAPLPLPTSTRATRASQPLMSALYASLQSLCQYLEEESAASDIQWRDNGFLEQCFVQTGIALELLRKLECIGMGKKNGICTEVEEELSEPILCPPIPYCGFRKHHSESVTRTRKSVTPVWNCIILTTTTCGWWKAPLLTSTPHRLMEWNSAGNAIYYSMRKEM</sequence>
<dbReference type="EMBL" id="BMAV01002380">
    <property type="protein sequence ID" value="GFY41266.1"/>
    <property type="molecule type" value="Genomic_DNA"/>
</dbReference>
<name>A0A8X7BQS2_9ARAC</name>
<gene>
    <name evidence="2" type="ORF">TNIN_343851</name>
</gene>
<organism evidence="2 3">
    <name type="scientific">Trichonephila inaurata madagascariensis</name>
    <dbReference type="NCBI Taxonomy" id="2747483"/>
    <lineage>
        <taxon>Eukaryota</taxon>
        <taxon>Metazoa</taxon>
        <taxon>Ecdysozoa</taxon>
        <taxon>Arthropoda</taxon>
        <taxon>Chelicerata</taxon>
        <taxon>Arachnida</taxon>
        <taxon>Araneae</taxon>
        <taxon>Araneomorphae</taxon>
        <taxon>Entelegynae</taxon>
        <taxon>Araneoidea</taxon>
        <taxon>Nephilidae</taxon>
        <taxon>Trichonephila</taxon>
        <taxon>Trichonephila inaurata</taxon>
    </lineage>
</organism>
<keyword evidence="3" id="KW-1185">Reference proteome</keyword>
<evidence type="ECO:0000313" key="3">
    <source>
        <dbReference type="Proteomes" id="UP000886998"/>
    </source>
</evidence>
<dbReference type="AlphaFoldDB" id="A0A8X7BQS2"/>
<reference evidence="2" key="1">
    <citation type="submission" date="2020-08" db="EMBL/GenBank/DDBJ databases">
        <title>Multicomponent nature underlies the extraordinary mechanical properties of spider dragline silk.</title>
        <authorList>
            <person name="Kono N."/>
            <person name="Nakamura H."/>
            <person name="Mori M."/>
            <person name="Yoshida Y."/>
            <person name="Ohtoshi R."/>
            <person name="Malay A.D."/>
            <person name="Moran D.A.P."/>
            <person name="Tomita M."/>
            <person name="Numata K."/>
            <person name="Arakawa K."/>
        </authorList>
    </citation>
    <scope>NUCLEOTIDE SEQUENCE</scope>
</reference>